<dbReference type="PANTHER" id="PTHR43000">
    <property type="entry name" value="DTDP-D-GLUCOSE 4,6-DEHYDRATASE-RELATED"/>
    <property type="match status" value="1"/>
</dbReference>
<organism evidence="3">
    <name type="scientific">marine sediment metagenome</name>
    <dbReference type="NCBI Taxonomy" id="412755"/>
    <lineage>
        <taxon>unclassified sequences</taxon>
        <taxon>metagenomes</taxon>
        <taxon>ecological metagenomes</taxon>
    </lineage>
</organism>
<dbReference type="AlphaFoldDB" id="A0A0F9UFM1"/>
<gene>
    <name evidence="3" type="ORF">LCGC14_0272100</name>
</gene>
<proteinExistence type="inferred from homology"/>
<dbReference type="Gene3D" id="3.90.25.10">
    <property type="entry name" value="UDP-galactose 4-epimerase, domain 1"/>
    <property type="match status" value="1"/>
</dbReference>
<dbReference type="Pfam" id="PF01370">
    <property type="entry name" value="Epimerase"/>
    <property type="match status" value="1"/>
</dbReference>
<dbReference type="SUPFAM" id="SSF51735">
    <property type="entry name" value="NAD(P)-binding Rossmann-fold domains"/>
    <property type="match status" value="1"/>
</dbReference>
<evidence type="ECO:0000259" key="2">
    <source>
        <dbReference type="Pfam" id="PF01370"/>
    </source>
</evidence>
<sequence length="357" mass="38985">MEDLDVTGFWTGRRVLVTGHTGFKGGWLCLWLERLGAQVTGVARAPETEPALYHLLGPWNGRDHHLADIRDLSALAPLVNTARPQVVFHLAAQPLVRRSYAEPVETFETNVMGTVNLLAAIRGAPDVQAVVVVTTDKVYAHRDDGRPFDEDDRLGGNDPYSCSKACAELVVQGFRDSFFGSGGPALATARAGNVVGGGDWSEDRLVADCVRSLEAGRPVHLRAPRSIRPWQHVIEPLAGYLKLAQALTEEPARAPQTVNFGPDPDQSATVAEMAERLAAAWGAAEAWLADEGSHPPEAKALRLRSDRAAEALGWRPRLSLDETLTWTADWYRAHRAGADMREFTTAQIAAYEERASR</sequence>
<dbReference type="InterPro" id="IPR036291">
    <property type="entry name" value="NAD(P)-bd_dom_sf"/>
</dbReference>
<evidence type="ECO:0000313" key="3">
    <source>
        <dbReference type="EMBL" id="KKN86172.1"/>
    </source>
</evidence>
<protein>
    <recommendedName>
        <fullName evidence="2">NAD-dependent epimerase/dehydratase domain-containing protein</fullName>
    </recommendedName>
</protein>
<dbReference type="InterPro" id="IPR001509">
    <property type="entry name" value="Epimerase_deHydtase"/>
</dbReference>
<comment type="caution">
    <text evidence="3">The sequence shown here is derived from an EMBL/GenBank/DDBJ whole genome shotgun (WGS) entry which is preliminary data.</text>
</comment>
<dbReference type="NCBIfam" id="TIGR02622">
    <property type="entry name" value="CDP_4_6_dhtase"/>
    <property type="match status" value="1"/>
</dbReference>
<reference evidence="3" key="1">
    <citation type="journal article" date="2015" name="Nature">
        <title>Complex archaea that bridge the gap between prokaryotes and eukaryotes.</title>
        <authorList>
            <person name="Spang A."/>
            <person name="Saw J.H."/>
            <person name="Jorgensen S.L."/>
            <person name="Zaremba-Niedzwiedzka K."/>
            <person name="Martijn J."/>
            <person name="Lind A.E."/>
            <person name="van Eijk R."/>
            <person name="Schleper C."/>
            <person name="Guy L."/>
            <person name="Ettema T.J."/>
        </authorList>
    </citation>
    <scope>NUCLEOTIDE SEQUENCE</scope>
</reference>
<name>A0A0F9UFM1_9ZZZZ</name>
<dbReference type="EMBL" id="LAZR01000151">
    <property type="protein sequence ID" value="KKN86172.1"/>
    <property type="molecule type" value="Genomic_DNA"/>
</dbReference>
<feature type="domain" description="NAD-dependent epimerase/dehydratase" evidence="2">
    <location>
        <begin position="15"/>
        <end position="249"/>
    </location>
</feature>
<evidence type="ECO:0000256" key="1">
    <source>
        <dbReference type="ARBA" id="ARBA00007637"/>
    </source>
</evidence>
<comment type="similarity">
    <text evidence="1">Belongs to the NAD(P)-dependent epimerase/dehydratase family.</text>
</comment>
<accession>A0A0F9UFM1</accession>
<dbReference type="InterPro" id="IPR013445">
    <property type="entry name" value="CDP_4_6_deHydtase"/>
</dbReference>
<dbReference type="Gene3D" id="3.40.50.720">
    <property type="entry name" value="NAD(P)-binding Rossmann-like Domain"/>
    <property type="match status" value="1"/>
</dbReference>